<dbReference type="EMBL" id="JYLF01000005">
    <property type="protein sequence ID" value="KMN13075.1"/>
    <property type="molecule type" value="Genomic_DNA"/>
</dbReference>
<accession>A0A0J6IR63</accession>
<organism evidence="1 2">
    <name type="scientific">Pseudomonas weihenstephanensis</name>
    <dbReference type="NCBI Taxonomy" id="1608994"/>
    <lineage>
        <taxon>Bacteria</taxon>
        <taxon>Pseudomonadati</taxon>
        <taxon>Pseudomonadota</taxon>
        <taxon>Gammaproteobacteria</taxon>
        <taxon>Pseudomonadales</taxon>
        <taxon>Pseudomonadaceae</taxon>
        <taxon>Pseudomonas</taxon>
    </lineage>
</organism>
<name>A0A0J6IEM8_9PSED</name>
<reference evidence="1 2" key="1">
    <citation type="submission" date="2015-02" db="EMBL/GenBank/DDBJ databases">
        <title>Pseudomonas helleri sp. nov. and Pseudomonas weihenstephanensis sp. nov., isolated from raw cows milk.</title>
        <authorList>
            <person name="von Neubeck M."/>
            <person name="Huptas C."/>
            <person name="Wenning M."/>
            <person name="Scherer S."/>
        </authorList>
    </citation>
    <scope>NUCLEOTIDE SEQUENCE [LARGE SCALE GENOMIC DNA]</scope>
    <source>
        <strain evidence="1 2">DSM 29166</strain>
    </source>
</reference>
<dbReference type="Proteomes" id="UP000036325">
    <property type="component" value="Unassembled WGS sequence"/>
</dbReference>
<dbReference type="OrthoDB" id="6941664at2"/>
<evidence type="ECO:0000313" key="2">
    <source>
        <dbReference type="Proteomes" id="UP000036325"/>
    </source>
</evidence>
<gene>
    <name evidence="1" type="ORF">TU86_13375</name>
</gene>
<proteinExistence type="predicted"/>
<sequence>MKREHVKQRHAEGSITATHAIQNPAATGEWIVFFKKSAGRSFFLVDNNDEVESFESLDALVETIRSLGIKFVEVHI</sequence>
<accession>A0A0J6IEM8</accession>
<dbReference type="RefSeq" id="WP_048364801.1">
    <property type="nucleotide sequence ID" value="NZ_JAAEBV010000003.1"/>
</dbReference>
<dbReference type="AlphaFoldDB" id="A0A0J6IEM8"/>
<dbReference type="PATRIC" id="fig|1608994.3.peg.3328"/>
<evidence type="ECO:0000313" key="1">
    <source>
        <dbReference type="EMBL" id="KMN13075.1"/>
    </source>
</evidence>
<protein>
    <submittedName>
        <fullName evidence="1">Uncharacterized protein</fullName>
    </submittedName>
</protein>
<comment type="caution">
    <text evidence="1">The sequence shown here is derived from an EMBL/GenBank/DDBJ whole genome shotgun (WGS) entry which is preliminary data.</text>
</comment>